<evidence type="ECO:0000313" key="2">
    <source>
        <dbReference type="EMBL" id="KAI5349638.1"/>
    </source>
</evidence>
<name>A0A5E4ENB9_PRUDU</name>
<evidence type="ECO:0000313" key="5">
    <source>
        <dbReference type="Proteomes" id="UP001054821"/>
    </source>
</evidence>
<dbReference type="Proteomes" id="UP000327085">
    <property type="component" value="Chromosome 1"/>
</dbReference>
<evidence type="ECO:0000313" key="3">
    <source>
        <dbReference type="EMBL" id="VVA16896.1"/>
    </source>
</evidence>
<proteinExistence type="predicted"/>
<evidence type="ECO:0000313" key="4">
    <source>
        <dbReference type="Proteomes" id="UP000327085"/>
    </source>
</evidence>
<feature type="region of interest" description="Disordered" evidence="1">
    <location>
        <begin position="1"/>
        <end position="23"/>
    </location>
</feature>
<reference evidence="2 5" key="3">
    <citation type="journal article" date="2022" name="G3 (Bethesda)">
        <title>Whole-genome sequence and methylome profiling of the almond [Prunus dulcis (Mill.) D.A. Webb] cultivar 'Nonpareil'.</title>
        <authorList>
            <person name="D'Amico-Willman K.M."/>
            <person name="Ouma W.Z."/>
            <person name="Meulia T."/>
            <person name="Sideli G.M."/>
            <person name="Gradziel T.M."/>
            <person name="Fresnedo-Ramirez J."/>
        </authorList>
    </citation>
    <scope>NUCLEOTIDE SEQUENCE [LARGE SCALE GENOMIC DNA]</scope>
    <source>
        <strain evidence="2">Clone GOH B32 T37-40</strain>
    </source>
</reference>
<keyword evidence="5" id="KW-1185">Reference proteome</keyword>
<dbReference type="EMBL" id="CABIKO010000021">
    <property type="protein sequence ID" value="VVA16896.1"/>
    <property type="molecule type" value="Genomic_DNA"/>
</dbReference>
<dbReference type="EMBL" id="JAJFAZ020000001">
    <property type="protein sequence ID" value="KAI5349638.1"/>
    <property type="molecule type" value="Genomic_DNA"/>
</dbReference>
<organism evidence="3 4">
    <name type="scientific">Prunus dulcis</name>
    <name type="common">Almond</name>
    <name type="synonym">Amygdalus dulcis</name>
    <dbReference type="NCBI Taxonomy" id="3755"/>
    <lineage>
        <taxon>Eukaryota</taxon>
        <taxon>Viridiplantae</taxon>
        <taxon>Streptophyta</taxon>
        <taxon>Embryophyta</taxon>
        <taxon>Tracheophyta</taxon>
        <taxon>Spermatophyta</taxon>
        <taxon>Magnoliopsida</taxon>
        <taxon>eudicotyledons</taxon>
        <taxon>Gunneridae</taxon>
        <taxon>Pentapetalae</taxon>
        <taxon>rosids</taxon>
        <taxon>fabids</taxon>
        <taxon>Rosales</taxon>
        <taxon>Rosaceae</taxon>
        <taxon>Amygdaloideae</taxon>
        <taxon>Amygdaleae</taxon>
        <taxon>Prunus</taxon>
    </lineage>
</organism>
<reference evidence="4" key="2">
    <citation type="journal article" date="2020" name="Plant J.">
        <title>Transposons played a major role in the diversification between the closely related almond and peach genomes: results from the almond genome sequence.</title>
        <authorList>
            <person name="Alioto T."/>
            <person name="Alexiou K.G."/>
            <person name="Bardil A."/>
            <person name="Barteri F."/>
            <person name="Castanera R."/>
            <person name="Cruz F."/>
            <person name="Dhingra A."/>
            <person name="Duval H."/>
            <person name="Fernandez I Marti A."/>
            <person name="Frias L."/>
            <person name="Galan B."/>
            <person name="Garcia J.L."/>
            <person name="Howad W."/>
            <person name="Gomez-Garrido J."/>
            <person name="Gut M."/>
            <person name="Julca I."/>
            <person name="Morata J."/>
            <person name="Puigdomenech P."/>
            <person name="Ribeca P."/>
            <person name="Rubio Cabetas M.J."/>
            <person name="Vlasova A."/>
            <person name="Wirthensohn M."/>
            <person name="Garcia-Mas J."/>
            <person name="Gabaldon T."/>
            <person name="Casacuberta J.M."/>
            <person name="Arus P."/>
        </authorList>
    </citation>
    <scope>NUCLEOTIDE SEQUENCE [LARGE SCALE GENOMIC DNA]</scope>
    <source>
        <strain evidence="4">cv. Texas</strain>
    </source>
</reference>
<feature type="region of interest" description="Disordered" evidence="1">
    <location>
        <begin position="146"/>
        <end position="179"/>
    </location>
</feature>
<gene>
    <name evidence="3" type="ORF">ALMOND_2B011435</name>
    <name evidence="2" type="ORF">L3X38_002527</name>
</gene>
<feature type="compositionally biased region" description="Polar residues" evidence="1">
    <location>
        <begin position="11"/>
        <end position="20"/>
    </location>
</feature>
<dbReference type="InParanoid" id="A0A5E4ENB9"/>
<evidence type="ECO:0000256" key="1">
    <source>
        <dbReference type="SAM" id="MobiDB-lite"/>
    </source>
</evidence>
<accession>A0A5E4ENB9</accession>
<dbReference type="AlphaFoldDB" id="A0A5E4ENB9"/>
<dbReference type="Gramene" id="VVA16896">
    <property type="protein sequence ID" value="VVA16896"/>
    <property type="gene ID" value="Prudul26B011435"/>
</dbReference>
<sequence>MSRAKKVANKGASSSRSAPQSEAALLTASAVTERNVDLNPSIQSTELIQPRDNQTVPIKVRGKNVDLSPSIISDVLNLPGEDTDEWNRYLGRDFNLQDAAERLFYADPTAFASQTKKTVLTQDSGVRVRSNDIIAKPMGPILDTSVSKSISQRRDATRPAPVLHSMPPPQPHTPTSSLPFPLVPSVDTSAWDPSLRAIWDMQMIQYQQMQRMSSSIDAIWTHLQMPGQPESAAGDDDDDDE</sequence>
<dbReference type="Proteomes" id="UP001054821">
    <property type="component" value="Chromosome 1"/>
</dbReference>
<reference evidence="3" key="1">
    <citation type="submission" date="2019-07" db="EMBL/GenBank/DDBJ databases">
        <authorList>
            <person name="Alioto T."/>
            <person name="Alioto T."/>
            <person name="Gomez Garrido J."/>
        </authorList>
    </citation>
    <scope>NUCLEOTIDE SEQUENCE</scope>
</reference>
<protein>
    <submittedName>
        <fullName evidence="3">PREDICTED: LOC110773232</fullName>
    </submittedName>
</protein>